<dbReference type="GeneID" id="54585793"/>
<reference evidence="1" key="1">
    <citation type="journal article" date="2020" name="Stud. Mycol.">
        <title>101 Dothideomycetes genomes: a test case for predicting lifestyles and emergence of pathogens.</title>
        <authorList>
            <person name="Haridas S."/>
            <person name="Albert R."/>
            <person name="Binder M."/>
            <person name="Bloem J."/>
            <person name="Labutti K."/>
            <person name="Salamov A."/>
            <person name="Andreopoulos B."/>
            <person name="Baker S."/>
            <person name="Barry K."/>
            <person name="Bills G."/>
            <person name="Bluhm B."/>
            <person name="Cannon C."/>
            <person name="Castanera R."/>
            <person name="Culley D."/>
            <person name="Daum C."/>
            <person name="Ezra D."/>
            <person name="Gonzalez J."/>
            <person name="Henrissat B."/>
            <person name="Kuo A."/>
            <person name="Liang C."/>
            <person name="Lipzen A."/>
            <person name="Lutzoni F."/>
            <person name="Magnuson J."/>
            <person name="Mondo S."/>
            <person name="Nolan M."/>
            <person name="Ohm R."/>
            <person name="Pangilinan J."/>
            <person name="Park H.-J."/>
            <person name="Ramirez L."/>
            <person name="Alfaro M."/>
            <person name="Sun H."/>
            <person name="Tritt A."/>
            <person name="Yoshinaga Y."/>
            <person name="Zwiers L.-H."/>
            <person name="Turgeon B."/>
            <person name="Goodwin S."/>
            <person name="Spatafora J."/>
            <person name="Crous P."/>
            <person name="Grigoriev I."/>
        </authorList>
    </citation>
    <scope>NUCLEOTIDE SEQUENCE</scope>
    <source>
        <strain evidence="1">CBS 122368</strain>
    </source>
</reference>
<accession>A0A6A6J113</accession>
<evidence type="ECO:0000313" key="2">
    <source>
        <dbReference type="Proteomes" id="UP000800094"/>
    </source>
</evidence>
<dbReference type="EMBL" id="ML987189">
    <property type="protein sequence ID" value="KAF2256017.1"/>
    <property type="molecule type" value="Genomic_DNA"/>
</dbReference>
<dbReference type="Proteomes" id="UP000800094">
    <property type="component" value="Unassembled WGS sequence"/>
</dbReference>
<dbReference type="RefSeq" id="XP_033691021.1">
    <property type="nucleotide sequence ID" value="XM_033832463.1"/>
</dbReference>
<keyword evidence="2" id="KW-1185">Reference proteome</keyword>
<name>A0A6A6J113_9PLEO</name>
<proteinExistence type="predicted"/>
<gene>
    <name evidence="1" type="ORF">BU26DRAFT_557493</name>
</gene>
<evidence type="ECO:0000313" key="1">
    <source>
        <dbReference type="EMBL" id="KAF2256017.1"/>
    </source>
</evidence>
<organism evidence="1 2">
    <name type="scientific">Trematosphaeria pertusa</name>
    <dbReference type="NCBI Taxonomy" id="390896"/>
    <lineage>
        <taxon>Eukaryota</taxon>
        <taxon>Fungi</taxon>
        <taxon>Dikarya</taxon>
        <taxon>Ascomycota</taxon>
        <taxon>Pezizomycotina</taxon>
        <taxon>Dothideomycetes</taxon>
        <taxon>Pleosporomycetidae</taxon>
        <taxon>Pleosporales</taxon>
        <taxon>Massarineae</taxon>
        <taxon>Trematosphaeriaceae</taxon>
        <taxon>Trematosphaeria</taxon>
    </lineage>
</organism>
<protein>
    <submittedName>
        <fullName evidence="1">Uncharacterized protein</fullName>
    </submittedName>
</protein>
<sequence length="100" mass="11476">MEGQLMKAFSHGGGAVPDTDWVDDMRDTAQRMAQIQEQLGLYDLELREWSWKVIDMSRLLEDADTARSWGEKVLELIRTCEGDDHPLYFSARQEVSKLSA</sequence>
<dbReference type="AlphaFoldDB" id="A0A6A6J113"/>